<sequence length="193" mass="21100">MFGLSSGAAISLYSALHLPAIRKVALYEPPLSINSILDGFVPRYEREINEGKLVSAFITIIKGLRLSPIMNAMPRFILLPLFNFAMRSEGNAVKDEVPLKELIPTFHYDNLLVREAEGMMENLANVSAKSLVMGGSKSPGYFKKIIKKLSAVLPRVQTVEFPGLDHSGPDNGGKPAVVAEALRGFFKEVNQIG</sequence>
<dbReference type="SUPFAM" id="SSF53474">
    <property type="entry name" value="alpha/beta-Hydrolases"/>
    <property type="match status" value="1"/>
</dbReference>
<comment type="caution">
    <text evidence="1">The sequence shown here is derived from an EMBL/GenBank/DDBJ whole genome shotgun (WGS) entry which is preliminary data.</text>
</comment>
<proteinExistence type="predicted"/>
<dbReference type="GO" id="GO:0016787">
    <property type="term" value="F:hydrolase activity"/>
    <property type="evidence" value="ECO:0007669"/>
    <property type="project" value="UniProtKB-KW"/>
</dbReference>
<dbReference type="EMBL" id="JACJVP010000007">
    <property type="protein sequence ID" value="MBB6670386.1"/>
    <property type="molecule type" value="Genomic_DNA"/>
</dbReference>
<evidence type="ECO:0000313" key="2">
    <source>
        <dbReference type="Proteomes" id="UP000547209"/>
    </source>
</evidence>
<name>A0A7X0RN04_9BACL</name>
<keyword evidence="2" id="KW-1185">Reference proteome</keyword>
<keyword evidence="1" id="KW-0378">Hydrolase</keyword>
<protein>
    <submittedName>
        <fullName evidence="1">Alpha/beta hydrolase</fullName>
    </submittedName>
</protein>
<dbReference type="AlphaFoldDB" id="A0A7X0RN04"/>
<dbReference type="InterPro" id="IPR029058">
    <property type="entry name" value="AB_hydrolase_fold"/>
</dbReference>
<dbReference type="Gene3D" id="3.40.50.1820">
    <property type="entry name" value="alpha/beta hydrolase"/>
    <property type="match status" value="1"/>
</dbReference>
<organism evidence="1 2">
    <name type="scientific">Cohnella nanjingensis</name>
    <dbReference type="NCBI Taxonomy" id="1387779"/>
    <lineage>
        <taxon>Bacteria</taxon>
        <taxon>Bacillati</taxon>
        <taxon>Bacillota</taxon>
        <taxon>Bacilli</taxon>
        <taxon>Bacillales</taxon>
        <taxon>Paenibacillaceae</taxon>
        <taxon>Cohnella</taxon>
    </lineage>
</organism>
<gene>
    <name evidence="1" type="ORF">H7C19_06765</name>
</gene>
<dbReference type="Proteomes" id="UP000547209">
    <property type="component" value="Unassembled WGS sequence"/>
</dbReference>
<accession>A0A7X0RN04</accession>
<evidence type="ECO:0000313" key="1">
    <source>
        <dbReference type="EMBL" id="MBB6670386.1"/>
    </source>
</evidence>
<reference evidence="1 2" key="1">
    <citation type="submission" date="2020-08" db="EMBL/GenBank/DDBJ databases">
        <title>Cohnella phylogeny.</title>
        <authorList>
            <person name="Dunlap C."/>
        </authorList>
    </citation>
    <scope>NUCLEOTIDE SEQUENCE [LARGE SCALE GENOMIC DNA]</scope>
    <source>
        <strain evidence="1 2">DSM 28246</strain>
    </source>
</reference>